<name>A0ABN8HCV4_9LACO</name>
<comment type="caution">
    <text evidence="1">The sequence shown here is derived from an EMBL/GenBank/DDBJ whole genome shotgun (WGS) entry which is preliminary data.</text>
</comment>
<keyword evidence="2" id="KW-1185">Reference proteome</keyword>
<organism evidence="1 2">
    <name type="scientific">Convivina praedatoris</name>
    <dbReference type="NCBI Taxonomy" id="2880963"/>
    <lineage>
        <taxon>Bacteria</taxon>
        <taxon>Bacillati</taxon>
        <taxon>Bacillota</taxon>
        <taxon>Bacilli</taxon>
        <taxon>Lactobacillales</taxon>
        <taxon>Lactobacillaceae</taxon>
        <taxon>Convivina</taxon>
    </lineage>
</organism>
<evidence type="ECO:0000313" key="1">
    <source>
        <dbReference type="EMBL" id="CAH1854679.1"/>
    </source>
</evidence>
<dbReference type="RefSeq" id="WP_248706307.1">
    <property type="nucleotide sequence ID" value="NZ_CAKOEU010000004.1"/>
</dbReference>
<proteinExistence type="predicted"/>
<evidence type="ECO:0000313" key="2">
    <source>
        <dbReference type="Proteomes" id="UP000838102"/>
    </source>
</evidence>
<dbReference type="EMBL" id="CAKOEU010000004">
    <property type="protein sequence ID" value="CAH1854679.1"/>
    <property type="molecule type" value="Genomic_DNA"/>
</dbReference>
<reference evidence="1" key="1">
    <citation type="submission" date="2022-03" db="EMBL/GenBank/DDBJ databases">
        <authorList>
            <person name="Hettiarachchi G."/>
        </authorList>
    </citation>
    <scope>NUCLEOTIDE SEQUENCE</scope>
    <source>
        <strain evidence="1">LMG 32447</strain>
    </source>
</reference>
<sequence>MYLNYVEYNDLIGDDLELKDFNKLLKKATIQLDNVTNGFYELKHSLDDDLKSSIFPYIARAKAFKQALGLTIDFMNQLQVTNVASLNTDGTADVQIGDTHIQGAGLSGTITNGYGSVIPDEAIQLLGRHGLLYRGGL</sequence>
<protein>
    <submittedName>
        <fullName evidence="1">Uncharacterized protein</fullName>
    </submittedName>
</protein>
<dbReference type="Proteomes" id="UP000838102">
    <property type="component" value="Unassembled WGS sequence"/>
</dbReference>
<accession>A0ABN8HCV4</accession>
<gene>
    <name evidence="1" type="ORF">LMG032447_00908</name>
</gene>